<feature type="region of interest" description="Disordered" evidence="1">
    <location>
        <begin position="128"/>
        <end position="176"/>
    </location>
</feature>
<evidence type="ECO:0000313" key="3">
    <source>
        <dbReference type="Proteomes" id="UP000015102"/>
    </source>
</evidence>
<evidence type="ECO:0000313" key="2">
    <source>
        <dbReference type="EnsemblMetazoa" id="MESCA008817-PA"/>
    </source>
</evidence>
<dbReference type="STRING" id="36166.T1GY94"/>
<reference evidence="3" key="1">
    <citation type="submission" date="2013-02" db="EMBL/GenBank/DDBJ databases">
        <authorList>
            <person name="Hughes D."/>
        </authorList>
    </citation>
    <scope>NUCLEOTIDE SEQUENCE</scope>
    <source>
        <strain>Durham</strain>
        <strain evidence="3">NC isolate 2 -- Noor lab</strain>
    </source>
</reference>
<organism evidence="2 3">
    <name type="scientific">Megaselia scalaris</name>
    <name type="common">Humpbacked fly</name>
    <name type="synonym">Phora scalaris</name>
    <dbReference type="NCBI Taxonomy" id="36166"/>
    <lineage>
        <taxon>Eukaryota</taxon>
        <taxon>Metazoa</taxon>
        <taxon>Ecdysozoa</taxon>
        <taxon>Arthropoda</taxon>
        <taxon>Hexapoda</taxon>
        <taxon>Insecta</taxon>
        <taxon>Pterygota</taxon>
        <taxon>Neoptera</taxon>
        <taxon>Endopterygota</taxon>
        <taxon>Diptera</taxon>
        <taxon>Brachycera</taxon>
        <taxon>Muscomorpha</taxon>
        <taxon>Platypezoidea</taxon>
        <taxon>Phoridae</taxon>
        <taxon>Megaseliini</taxon>
        <taxon>Megaselia</taxon>
    </lineage>
</organism>
<protein>
    <submittedName>
        <fullName evidence="2">Uncharacterized protein</fullName>
    </submittedName>
</protein>
<dbReference type="EnsemblMetazoa" id="MESCA008817-RA">
    <property type="protein sequence ID" value="MESCA008817-PA"/>
    <property type="gene ID" value="MESCA008817"/>
</dbReference>
<evidence type="ECO:0000256" key="1">
    <source>
        <dbReference type="SAM" id="MobiDB-lite"/>
    </source>
</evidence>
<dbReference type="AlphaFoldDB" id="T1GY94"/>
<name>T1GY94_MEGSC</name>
<feature type="compositionally biased region" description="Low complexity" evidence="1">
    <location>
        <begin position="183"/>
        <end position="200"/>
    </location>
</feature>
<feature type="region of interest" description="Disordered" evidence="1">
    <location>
        <begin position="85"/>
        <end position="114"/>
    </location>
</feature>
<feature type="compositionally biased region" description="Low complexity" evidence="1">
    <location>
        <begin position="133"/>
        <end position="161"/>
    </location>
</feature>
<feature type="compositionally biased region" description="Polar residues" evidence="1">
    <location>
        <begin position="85"/>
        <end position="107"/>
    </location>
</feature>
<dbReference type="PROSITE" id="PS51257">
    <property type="entry name" value="PROKAR_LIPOPROTEIN"/>
    <property type="match status" value="1"/>
</dbReference>
<feature type="region of interest" description="Disordered" evidence="1">
    <location>
        <begin position="183"/>
        <end position="202"/>
    </location>
</feature>
<dbReference type="Proteomes" id="UP000015102">
    <property type="component" value="Unassembled WGS sequence"/>
</dbReference>
<reference evidence="2" key="2">
    <citation type="submission" date="2015-06" db="UniProtKB">
        <authorList>
            <consortium name="EnsemblMetazoa"/>
        </authorList>
    </citation>
    <scope>IDENTIFICATION</scope>
</reference>
<sequence>MKCNCPRVITPQKCGDVYVYDLIPSPPPSATISSCNSSQLFTLPNETVNDYDVPKPPTPILSTQLSYDFPKSSWCRSSFTQHNDMSTPPSSLVSRYSHQNSLPQLQEESYDVPRSSPNLKVLRQLQQSNITPSSSNSSLHLSDSLGSSISSSNRSSFMNASDYDVPRRNPIPVKKPYPLPNSSYIRSSCPSPSPSTSSTSGLATYDFPSPNPKLVLNKIEIAPKELPLSYNKRLKLWINCKMKLLPRLQELNENGQDIVSRFLSSGNISGDF</sequence>
<proteinExistence type="predicted"/>
<dbReference type="EMBL" id="CAQQ02115426">
    <property type="status" value="NOT_ANNOTATED_CDS"/>
    <property type="molecule type" value="Genomic_DNA"/>
</dbReference>
<dbReference type="HOGENOM" id="CLU_1024103_0_0_1"/>
<accession>T1GY94</accession>
<keyword evidence="3" id="KW-1185">Reference proteome</keyword>